<dbReference type="EMBL" id="CCYD01000322">
    <property type="protein sequence ID" value="CEG38896.1"/>
    <property type="molecule type" value="Genomic_DNA"/>
</dbReference>
<evidence type="ECO:0000313" key="1">
    <source>
        <dbReference type="EMBL" id="CEG38896.1"/>
    </source>
</evidence>
<keyword evidence="2" id="KW-1185">Reference proteome</keyword>
<dbReference type="Proteomes" id="UP000054928">
    <property type="component" value="Unassembled WGS sequence"/>
</dbReference>
<sequence length="97" mass="11328">MSGCRVKMLLNNYERVRKDGLYSPKVKLPICRRGQDFVACDVFKNQHFPHYVRVRSGEFEIKEHLLFKRTLAVQLQIIVTQLVSAFSTVRDRKTACV</sequence>
<evidence type="ECO:0000313" key="2">
    <source>
        <dbReference type="Proteomes" id="UP000054928"/>
    </source>
</evidence>
<accession>A0A0P1AEB9</accession>
<dbReference type="RefSeq" id="XP_024575265.1">
    <property type="nucleotide sequence ID" value="XM_024724383.1"/>
</dbReference>
<reference evidence="2" key="1">
    <citation type="submission" date="2014-09" db="EMBL/GenBank/DDBJ databases">
        <authorList>
            <person name="Sharma Rahul"/>
            <person name="Thines Marco"/>
        </authorList>
    </citation>
    <scope>NUCLEOTIDE SEQUENCE [LARGE SCALE GENOMIC DNA]</scope>
</reference>
<dbReference type="GeneID" id="36403997"/>
<proteinExistence type="predicted"/>
<name>A0A0P1AEB9_PLAHL</name>
<protein>
    <submittedName>
        <fullName evidence="1">Uncharacterized protein</fullName>
    </submittedName>
</protein>
<organism evidence="1 2">
    <name type="scientific">Plasmopara halstedii</name>
    <name type="common">Downy mildew of sunflower</name>
    <dbReference type="NCBI Taxonomy" id="4781"/>
    <lineage>
        <taxon>Eukaryota</taxon>
        <taxon>Sar</taxon>
        <taxon>Stramenopiles</taxon>
        <taxon>Oomycota</taxon>
        <taxon>Peronosporomycetes</taxon>
        <taxon>Peronosporales</taxon>
        <taxon>Peronosporaceae</taxon>
        <taxon>Plasmopara</taxon>
    </lineage>
</organism>
<dbReference type="AlphaFoldDB" id="A0A0P1AEB9"/>